<feature type="transmembrane region" description="Helical" evidence="5">
    <location>
        <begin position="284"/>
        <end position="305"/>
    </location>
</feature>
<evidence type="ECO:0000256" key="2">
    <source>
        <dbReference type="ARBA" id="ARBA00022692"/>
    </source>
</evidence>
<comment type="subcellular location">
    <subcellularLocation>
        <location evidence="5">Cell membrane</location>
        <topology evidence="5">Multi-pass membrane protein</topology>
    </subcellularLocation>
    <subcellularLocation>
        <location evidence="1">Membrane</location>
        <topology evidence="1">Multi-pass membrane protein</topology>
    </subcellularLocation>
</comment>
<feature type="transmembrane region" description="Helical" evidence="5">
    <location>
        <begin position="139"/>
        <end position="158"/>
    </location>
</feature>
<evidence type="ECO:0000256" key="5">
    <source>
        <dbReference type="RuleBase" id="RU363041"/>
    </source>
</evidence>
<evidence type="ECO:0000256" key="1">
    <source>
        <dbReference type="ARBA" id="ARBA00004141"/>
    </source>
</evidence>
<evidence type="ECO:0000313" key="7">
    <source>
        <dbReference type="EMBL" id="KUK06303.1"/>
    </source>
</evidence>
<evidence type="ECO:0000256" key="3">
    <source>
        <dbReference type="ARBA" id="ARBA00022989"/>
    </source>
</evidence>
<evidence type="ECO:0000256" key="4">
    <source>
        <dbReference type="ARBA" id="ARBA00023136"/>
    </source>
</evidence>
<name>A0A101DC78_ARCFL</name>
<feature type="transmembrane region" description="Helical" evidence="5">
    <location>
        <begin position="350"/>
        <end position="369"/>
    </location>
</feature>
<feature type="transmembrane region" description="Helical" evidence="5">
    <location>
        <begin position="255"/>
        <end position="278"/>
    </location>
</feature>
<sequence>MFRNARKIYELMLTGAVAYAKWDYETSMRIIQDRRRYVTMILLTLVPMILLTTSAETFPKILGGKSAYAPVDSTFEMLAVSLFIGLIAGLITGCIGAGGGFIITPALMSAGVKGILAVGTDQFHIFTKSIMGTIVHRKLGNVCVTLAIAFVVGSIAGATVGGTINRTIYYANPVLSDVFINIVYVLMLGFLGFFALKDYLSLRKRAASFDGGEVETLPNGGTAMGMTRLAMKVQSVNLPPMVTFDHDLGGRRVSAWFVILCGFIVGLISAIMGVGGGFLTFPMYVYFLGVSSFTTVGTDIFQIIITAGYSSVFQYAIYGFVFYTLAMGLLLGSLIGIQIGSLVTKVVRGIHIRGFYATVILAGFVNRLSALPSKLNAAGWISLDKNVASAIEFAGLVTFFAIVTFFAVWVFSKFVTNLSELREG</sequence>
<feature type="transmembrane region" description="Helical" evidence="5">
    <location>
        <begin position="178"/>
        <end position="196"/>
    </location>
</feature>
<accession>A0A101DC78</accession>
<dbReference type="Proteomes" id="UP000054015">
    <property type="component" value="Unassembled WGS sequence"/>
</dbReference>
<dbReference type="PANTHER" id="PTHR43701:SF12">
    <property type="entry name" value="MEMBRANE TRANSPORTER PROTEIN YTNM-RELATED"/>
    <property type="match status" value="1"/>
</dbReference>
<evidence type="ECO:0000313" key="9">
    <source>
        <dbReference type="Proteomes" id="UP000054307"/>
    </source>
</evidence>
<dbReference type="AlphaFoldDB" id="A0A101DC78"/>
<dbReference type="EMBL" id="LGEQ01000046">
    <property type="protein sequence ID" value="KUJ92847.1"/>
    <property type="molecule type" value="Genomic_DNA"/>
</dbReference>
<comment type="caution">
    <text evidence="6">The sequence shown here is derived from an EMBL/GenBank/DDBJ whole genome shotgun (WGS) entry which is preliminary data.</text>
</comment>
<proteinExistence type="inferred from homology"/>
<reference evidence="6" key="1">
    <citation type="journal article" date="2015" name="MBio">
        <title>Genome-resolved metagenomic analysis reveals roles for candidate phyla and other microbial community members in biogeochemical transformations in oil reservoirs.</title>
        <authorList>
            <person name="Hu P."/>
            <person name="Tom L."/>
            <person name="Singh A."/>
            <person name="Thomas B.C."/>
            <person name="Baker B.J."/>
            <person name="Piceno Y.M."/>
            <person name="Andersen G.L."/>
            <person name="Banfield J.F."/>
        </authorList>
    </citation>
    <scope>NUCLEOTIDE SEQUENCE [LARGE SCALE GENOMIC DNA]</scope>
    <source>
        <strain evidence="7">49_2300</strain>
        <strain evidence="6">49_95</strain>
    </source>
</reference>
<dbReference type="EMBL" id="LGEX01000042">
    <property type="protein sequence ID" value="KUK06303.1"/>
    <property type="molecule type" value="Genomic_DNA"/>
</dbReference>
<comment type="similarity">
    <text evidence="5">Belongs to the 4-toluene sulfonate uptake permease (TSUP) (TC 2.A.102) family.</text>
</comment>
<evidence type="ECO:0000313" key="6">
    <source>
        <dbReference type="EMBL" id="KUJ92847.1"/>
    </source>
</evidence>
<dbReference type="Proteomes" id="UP000054307">
    <property type="component" value="Unassembled WGS sequence"/>
</dbReference>
<evidence type="ECO:0000313" key="8">
    <source>
        <dbReference type="Proteomes" id="UP000054015"/>
    </source>
</evidence>
<feature type="transmembrane region" description="Helical" evidence="5">
    <location>
        <begin position="390"/>
        <end position="411"/>
    </location>
</feature>
<dbReference type="InterPro" id="IPR002781">
    <property type="entry name" value="TM_pro_TauE-like"/>
</dbReference>
<dbReference type="InterPro" id="IPR051598">
    <property type="entry name" value="TSUP/Inactive_protease-like"/>
</dbReference>
<feature type="transmembrane region" description="Helical" evidence="5">
    <location>
        <begin position="78"/>
        <end position="103"/>
    </location>
</feature>
<feature type="transmembrane region" description="Helical" evidence="5">
    <location>
        <begin position="37"/>
        <end position="58"/>
    </location>
</feature>
<dbReference type="Pfam" id="PF01925">
    <property type="entry name" value="TauE"/>
    <property type="match status" value="1"/>
</dbReference>
<keyword evidence="2 5" id="KW-0812">Transmembrane</keyword>
<dbReference type="PANTHER" id="PTHR43701">
    <property type="entry name" value="MEMBRANE TRANSPORTER PROTEIN MJ0441-RELATED"/>
    <property type="match status" value="1"/>
</dbReference>
<reference evidence="8 9" key="2">
    <citation type="journal article" date="2015" name="MBio">
        <title>Genome-Resolved Metagenomic Analysis Reveals Roles for Candidate Phyla and Other Microbial Community Members in Biogeochemical Transformations in Oil Reservoirs.</title>
        <authorList>
            <person name="Hu P."/>
            <person name="Tom L."/>
            <person name="Singh A."/>
            <person name="Thomas B.C."/>
            <person name="Baker B.J."/>
            <person name="Piceno Y.M."/>
            <person name="Andersen G.L."/>
            <person name="Banfield J.F."/>
        </authorList>
    </citation>
    <scope>NUCLEOTIDE SEQUENCE [LARGE SCALE GENOMIC DNA]</scope>
</reference>
<keyword evidence="5" id="KW-1003">Cell membrane</keyword>
<organism evidence="6 9">
    <name type="scientific">Archaeoglobus fulgidus</name>
    <dbReference type="NCBI Taxonomy" id="2234"/>
    <lineage>
        <taxon>Archaea</taxon>
        <taxon>Methanobacteriati</taxon>
        <taxon>Methanobacteriota</taxon>
        <taxon>Archaeoglobi</taxon>
        <taxon>Archaeoglobales</taxon>
        <taxon>Archaeoglobaceae</taxon>
        <taxon>Archaeoglobus</taxon>
    </lineage>
</organism>
<keyword evidence="4 5" id="KW-0472">Membrane</keyword>
<dbReference type="GO" id="GO:0005886">
    <property type="term" value="C:plasma membrane"/>
    <property type="evidence" value="ECO:0007669"/>
    <property type="project" value="UniProtKB-SubCell"/>
</dbReference>
<gene>
    <name evidence="6" type="ORF">XD40_1964</name>
    <name evidence="7" type="ORF">XD48_1468</name>
</gene>
<protein>
    <recommendedName>
        <fullName evidence="5">Probable membrane transporter protein</fullName>
    </recommendedName>
</protein>
<feature type="transmembrane region" description="Helical" evidence="5">
    <location>
        <begin position="317"/>
        <end position="338"/>
    </location>
</feature>
<dbReference type="PATRIC" id="fig|2234.6.peg.675"/>
<keyword evidence="3 5" id="KW-1133">Transmembrane helix</keyword>